<dbReference type="InterPro" id="IPR001173">
    <property type="entry name" value="Glyco_trans_2-like"/>
</dbReference>
<feature type="compositionally biased region" description="Basic residues" evidence="1">
    <location>
        <begin position="1"/>
        <end position="34"/>
    </location>
</feature>
<name>A0A2S0WJB6_9ACTN</name>
<feature type="region of interest" description="Disordered" evidence="1">
    <location>
        <begin position="1"/>
        <end position="63"/>
    </location>
</feature>
<keyword evidence="3" id="KW-1185">Reference proteome</keyword>
<evidence type="ECO:0000256" key="1">
    <source>
        <dbReference type="SAM" id="MobiDB-lite"/>
    </source>
</evidence>
<protein>
    <submittedName>
        <fullName evidence="2">Glycosyl transferase family 2</fullName>
    </submittedName>
</protein>
<organism evidence="2 3">
    <name type="scientific">Aeromicrobium chenweiae</name>
    <dbReference type="NCBI Taxonomy" id="2079793"/>
    <lineage>
        <taxon>Bacteria</taxon>
        <taxon>Bacillati</taxon>
        <taxon>Actinomycetota</taxon>
        <taxon>Actinomycetes</taxon>
        <taxon>Propionibacteriales</taxon>
        <taxon>Nocardioidaceae</taxon>
        <taxon>Aeromicrobium</taxon>
    </lineage>
</organism>
<evidence type="ECO:0000313" key="2">
    <source>
        <dbReference type="EMBL" id="AWB91435.1"/>
    </source>
</evidence>
<dbReference type="SUPFAM" id="SSF53448">
    <property type="entry name" value="Nucleotide-diphospho-sugar transferases"/>
    <property type="match status" value="1"/>
</dbReference>
<dbReference type="InterPro" id="IPR050834">
    <property type="entry name" value="Glycosyltransf_2"/>
</dbReference>
<accession>A0A5F2EML6</accession>
<sequence length="425" mass="47122">MRRRQPGRRRHGRCRGLPRHQRERASGRARRCRQHARDGLDPARRPAGRRDLGGRPRAGAGSAPGLAVLDARAGGDVVIVRPAPLRTRPRVSVVIPCYNYGQFLPTAVGSVLDQAGLDVDVLIVDDASTDDSLDVAAALAAADDRVAVLAHERNAGHIATYNDGLAEVRGDYVVLLSADDAVPRNALTRAVTLMENHPGVGLVYGFPENFEDHLRDVPDVVRSWSVWSGQDWLERICRKGKNVIMSPEVVMRRAAWDEISSYDPRLPHAADMAIWLRTAQRWDIGRVNGPPQAFYRVHGENMHLTTYAGMITDLRERSLVFDLLLGAGSAAGTADAARLHAMARRALARTAVRLAVNEGIGADPDAPTDELADFARTLWPPVQRTREWQRYSRSARTDVVRPPKVTFAGRARTHLAWRQWRRYGT</sequence>
<dbReference type="InterPro" id="IPR029044">
    <property type="entry name" value="Nucleotide-diphossugar_trans"/>
</dbReference>
<dbReference type="PANTHER" id="PTHR43685:SF11">
    <property type="entry name" value="GLYCOSYLTRANSFERASE TAGX-RELATED"/>
    <property type="match status" value="1"/>
</dbReference>
<feature type="compositionally biased region" description="Basic and acidic residues" evidence="1">
    <location>
        <begin position="35"/>
        <end position="54"/>
    </location>
</feature>
<dbReference type="CDD" id="cd00761">
    <property type="entry name" value="Glyco_tranf_GTA_type"/>
    <property type="match status" value="1"/>
</dbReference>
<dbReference type="AlphaFoldDB" id="A0A2S0WJB6"/>
<dbReference type="EMBL" id="CP026952">
    <property type="protein sequence ID" value="AWB91435.1"/>
    <property type="molecule type" value="Genomic_DNA"/>
</dbReference>
<dbReference type="GO" id="GO:0016740">
    <property type="term" value="F:transferase activity"/>
    <property type="evidence" value="ECO:0007669"/>
    <property type="project" value="UniProtKB-KW"/>
</dbReference>
<keyword evidence="2" id="KW-0808">Transferase</keyword>
<dbReference type="Proteomes" id="UP000244384">
    <property type="component" value="Chromosome"/>
</dbReference>
<dbReference type="Pfam" id="PF00535">
    <property type="entry name" value="Glycos_transf_2"/>
    <property type="match status" value="1"/>
</dbReference>
<dbReference type="KEGG" id="aez:C3E78_03925"/>
<dbReference type="PANTHER" id="PTHR43685">
    <property type="entry name" value="GLYCOSYLTRANSFERASE"/>
    <property type="match status" value="1"/>
</dbReference>
<evidence type="ECO:0000313" key="3">
    <source>
        <dbReference type="Proteomes" id="UP000244384"/>
    </source>
</evidence>
<reference evidence="3" key="1">
    <citation type="submission" date="2018-01" db="EMBL/GenBank/DDBJ databases">
        <authorList>
            <person name="Li J."/>
        </authorList>
    </citation>
    <scope>NUCLEOTIDE SEQUENCE [LARGE SCALE GENOMIC DNA]</scope>
    <source>
        <strain evidence="3">592</strain>
    </source>
</reference>
<proteinExistence type="predicted"/>
<dbReference type="Gene3D" id="3.90.550.10">
    <property type="entry name" value="Spore Coat Polysaccharide Biosynthesis Protein SpsA, Chain A"/>
    <property type="match status" value="1"/>
</dbReference>
<gene>
    <name evidence="2" type="ORF">C3E78_03925</name>
</gene>
<accession>A0A2S0WJB6</accession>